<dbReference type="RefSeq" id="XP_003034021.1">
    <property type="nucleotide sequence ID" value="XM_003033975.1"/>
</dbReference>
<protein>
    <recommendedName>
        <fullName evidence="2">BTB domain-containing protein</fullName>
    </recommendedName>
</protein>
<dbReference type="KEGG" id="scm:SCHCO_02698332"/>
<dbReference type="Pfam" id="PF00651">
    <property type="entry name" value="BTB"/>
    <property type="match status" value="1"/>
</dbReference>
<feature type="non-terminal residue" evidence="3">
    <location>
        <position position="599"/>
    </location>
</feature>
<dbReference type="InterPro" id="IPR000210">
    <property type="entry name" value="BTB/POZ_dom"/>
</dbReference>
<reference evidence="3 4" key="1">
    <citation type="journal article" date="2010" name="Nat. Biotechnol.">
        <title>Genome sequence of the model mushroom Schizophyllum commune.</title>
        <authorList>
            <person name="Ohm R.A."/>
            <person name="de Jong J.F."/>
            <person name="Lugones L.G."/>
            <person name="Aerts A."/>
            <person name="Kothe E."/>
            <person name="Stajich J.E."/>
            <person name="de Vries R.P."/>
            <person name="Record E."/>
            <person name="Levasseur A."/>
            <person name="Baker S.E."/>
            <person name="Bartholomew K.A."/>
            <person name="Coutinho P.M."/>
            <person name="Erdmann S."/>
            <person name="Fowler T.J."/>
            <person name="Gathman A.C."/>
            <person name="Lombard V."/>
            <person name="Henrissat B."/>
            <person name="Knabe N."/>
            <person name="Kuees U."/>
            <person name="Lilly W.W."/>
            <person name="Lindquist E."/>
            <person name="Lucas S."/>
            <person name="Magnuson J.K."/>
            <person name="Piumi F."/>
            <person name="Raudaskoski M."/>
            <person name="Salamov A."/>
            <person name="Schmutz J."/>
            <person name="Schwarze F.W.M.R."/>
            <person name="vanKuyk P.A."/>
            <person name="Horton J.S."/>
            <person name="Grigoriev I.V."/>
            <person name="Woesten H.A.B."/>
        </authorList>
    </citation>
    <scope>NUCLEOTIDE SEQUENCE [LARGE SCALE GENOMIC DNA]</scope>
    <source>
        <strain evidence="4">H4-8 / FGSC 9210</strain>
    </source>
</reference>
<feature type="compositionally biased region" description="Basic and acidic residues" evidence="1">
    <location>
        <begin position="383"/>
        <end position="392"/>
    </location>
</feature>
<evidence type="ECO:0000259" key="2">
    <source>
        <dbReference type="Pfam" id="PF00651"/>
    </source>
</evidence>
<gene>
    <name evidence="3" type="ORF">SCHCODRAFT_107259</name>
</gene>
<feature type="region of interest" description="Disordered" evidence="1">
    <location>
        <begin position="1"/>
        <end position="50"/>
    </location>
</feature>
<evidence type="ECO:0000313" key="4">
    <source>
        <dbReference type="Proteomes" id="UP000007431"/>
    </source>
</evidence>
<organism evidence="4">
    <name type="scientific">Schizophyllum commune (strain H4-8 / FGSC 9210)</name>
    <name type="common">Split gill fungus</name>
    <dbReference type="NCBI Taxonomy" id="578458"/>
    <lineage>
        <taxon>Eukaryota</taxon>
        <taxon>Fungi</taxon>
        <taxon>Dikarya</taxon>
        <taxon>Basidiomycota</taxon>
        <taxon>Agaricomycotina</taxon>
        <taxon>Agaricomycetes</taxon>
        <taxon>Agaricomycetidae</taxon>
        <taxon>Agaricales</taxon>
        <taxon>Schizophyllaceae</taxon>
        <taxon>Schizophyllum</taxon>
    </lineage>
</organism>
<feature type="region of interest" description="Disordered" evidence="1">
    <location>
        <begin position="302"/>
        <end position="349"/>
    </location>
</feature>
<feature type="compositionally biased region" description="Polar residues" evidence="1">
    <location>
        <begin position="22"/>
        <end position="35"/>
    </location>
</feature>
<dbReference type="InParanoid" id="D8PXQ5"/>
<dbReference type="eggNOG" id="KOG1216">
    <property type="taxonomic scope" value="Eukaryota"/>
</dbReference>
<dbReference type="AlphaFoldDB" id="D8PXQ5"/>
<evidence type="ECO:0000313" key="3">
    <source>
        <dbReference type="EMBL" id="EFI99118.1"/>
    </source>
</evidence>
<evidence type="ECO:0000256" key="1">
    <source>
        <dbReference type="SAM" id="MobiDB-lite"/>
    </source>
</evidence>
<dbReference type="OrthoDB" id="3223751at2759"/>
<feature type="region of interest" description="Disordered" evidence="1">
    <location>
        <begin position="67"/>
        <end position="110"/>
    </location>
</feature>
<name>D8PXQ5_SCHCM</name>
<feature type="compositionally biased region" description="Low complexity" evidence="1">
    <location>
        <begin position="1"/>
        <end position="21"/>
    </location>
</feature>
<sequence>MSILRRSPSLESVSSVRSLESMQSLDSAKSFSSAHSPGGESAKLSDYGDLNNIDMGRTITKAPVVPAVVDGDVEKPSPTDDGAQSTCDDECEPAPKSPVEPAPPDHRKHDRFYMDPRTIKLVLDDGTLYRVFRQSFATHSTLFAEEYLAGRGDDEVTKLPGVSSVDLDRFLSLMYPSEVATCELSSAQDWISILRLAHRWSFPTLRARALREIELVGSAVDKIATAREFGDLEPSKQWLMPAFVEACTTRSWLGSVSVQDAERLGAGTILALAKIREEMREVGGRKYDTENAIAAFGLATERPKTRTDPTVATTASTSPHARSLSAAKVTEGGPDVDTSVPVSDANPTASRPIAADEALKTHQSLFGGWAGTSGGNGTSGTHKGTDSMHDIGKGASSKSNGLQAVHTPILSSVTTTPDMPHQGVTAGPIQVPATAPPPVDLREHKEDDGNMSPLDRARLALSIAQSSEGESPKVMHSKRARASRIADKILNESPCSNYLKDQDFTLSPTVPPDQALRRVCQRIACLISRKLLIAHAPEQSNVDEQSIPTVLRVVVPKGVKGAPIKRRISAGLKGQGLTIREDVNNRRVLSVHVPQINSA</sequence>
<keyword evidence="4" id="KW-1185">Reference proteome</keyword>
<proteinExistence type="predicted"/>
<dbReference type="VEuPathDB" id="FungiDB:SCHCODRAFT_02698332"/>
<feature type="domain" description="BTB" evidence="2">
    <location>
        <begin position="119"/>
        <end position="207"/>
    </location>
</feature>
<feature type="region of interest" description="Disordered" evidence="1">
    <location>
        <begin position="367"/>
        <end position="401"/>
    </location>
</feature>
<feature type="compositionally biased region" description="Gly residues" evidence="1">
    <location>
        <begin position="368"/>
        <end position="378"/>
    </location>
</feature>
<dbReference type="Proteomes" id="UP000007431">
    <property type="component" value="Unassembled WGS sequence"/>
</dbReference>
<dbReference type="EMBL" id="GL377304">
    <property type="protein sequence ID" value="EFI99118.1"/>
    <property type="molecule type" value="Genomic_DNA"/>
</dbReference>
<accession>D8PXQ5</accession>
<dbReference type="HOGENOM" id="CLU_455725_0_0_1"/>
<dbReference type="GeneID" id="9586583"/>
<feature type="compositionally biased region" description="Polar residues" evidence="1">
    <location>
        <begin position="308"/>
        <end position="320"/>
    </location>
</feature>